<keyword evidence="1" id="KW-0732">Signal</keyword>
<reference evidence="2" key="1">
    <citation type="submission" date="2022-03" db="EMBL/GenBank/DDBJ databases">
        <title>Fererhizobium litorale gen. nov., sp. nov., isolated from sandy sediments of the Sea of Japan seashore.</title>
        <authorList>
            <person name="Romanenko L."/>
            <person name="Kurilenko V."/>
            <person name="Otstavnykh N."/>
            <person name="Svetashev V."/>
            <person name="Tekutyeva L."/>
            <person name="Isaeva M."/>
            <person name="Mikhailov V."/>
        </authorList>
    </citation>
    <scope>NUCLEOTIDE SEQUENCE</scope>
    <source>
        <strain evidence="2">KMM 9576</strain>
    </source>
</reference>
<name>A0AAE3U2B8_9HYPH</name>
<evidence type="ECO:0000313" key="3">
    <source>
        <dbReference type="Proteomes" id="UP001161580"/>
    </source>
</evidence>
<sequence>MSYRTSVGLTLLVASLLCAWNAQATDKPPGGVWRIVSAGELEGEKFKPLSGREAPLLGQAVSFHEDGVVGPPPLACRTASYGYEQMSALGFFQGYAGNEAEAKRIAATTELPDPADSLTVTCDNGVFDFHMIDKNRMVIMLDVVVYTLKKE</sequence>
<protein>
    <recommendedName>
        <fullName evidence="4">Lipocalin-like domain-containing protein</fullName>
    </recommendedName>
</protein>
<dbReference type="AlphaFoldDB" id="A0AAE3U2B8"/>
<dbReference type="EMBL" id="JALDYZ010000002">
    <property type="protein sequence ID" value="MDI7921208.1"/>
    <property type="molecule type" value="Genomic_DNA"/>
</dbReference>
<gene>
    <name evidence="2" type="ORF">MRS75_03815</name>
</gene>
<accession>A0AAE3U2B8</accession>
<evidence type="ECO:0008006" key="4">
    <source>
        <dbReference type="Google" id="ProtNLM"/>
    </source>
</evidence>
<keyword evidence="3" id="KW-1185">Reference proteome</keyword>
<feature type="chain" id="PRO_5042099853" description="Lipocalin-like domain-containing protein" evidence="1">
    <location>
        <begin position="25"/>
        <end position="151"/>
    </location>
</feature>
<dbReference type="Proteomes" id="UP001161580">
    <property type="component" value="Unassembled WGS sequence"/>
</dbReference>
<organism evidence="2 3">
    <name type="scientific">Ferirhizobium litorale</name>
    <dbReference type="NCBI Taxonomy" id="2927786"/>
    <lineage>
        <taxon>Bacteria</taxon>
        <taxon>Pseudomonadati</taxon>
        <taxon>Pseudomonadota</taxon>
        <taxon>Alphaproteobacteria</taxon>
        <taxon>Hyphomicrobiales</taxon>
        <taxon>Rhizobiaceae</taxon>
        <taxon>Ferirhizobium</taxon>
    </lineage>
</organism>
<evidence type="ECO:0000313" key="2">
    <source>
        <dbReference type="EMBL" id="MDI7921208.1"/>
    </source>
</evidence>
<proteinExistence type="predicted"/>
<dbReference type="RefSeq" id="WP_311785389.1">
    <property type="nucleotide sequence ID" value="NZ_JALDYY010000002.1"/>
</dbReference>
<feature type="signal peptide" evidence="1">
    <location>
        <begin position="1"/>
        <end position="24"/>
    </location>
</feature>
<comment type="caution">
    <text evidence="2">The sequence shown here is derived from an EMBL/GenBank/DDBJ whole genome shotgun (WGS) entry which is preliminary data.</text>
</comment>
<evidence type="ECO:0000256" key="1">
    <source>
        <dbReference type="SAM" id="SignalP"/>
    </source>
</evidence>